<name>A0ACC1J913_9FUNG</name>
<sequence length="748" mass="79924">MPAPVRVSPGSGMSGQQTPNGIDSPTTRTVPDSPCTDLPSFASNQQQPAVHDGRVSFTPMQMFAKEQEHHQAILNSLSRSRTNEPQQQQQKQLTSAASDAVGGKPEFLQEEESRPSMEVSITRGFQKEPMIDPRADLSDLVRTSQDDNVNEDEDYAEEIQHVMMRKRSAKGESAASVADCIVPLMRVSTPVSTSVPAPRMVPRSNINSQSFGDEDVDEAVMRMKRISTTFTTRISLADGPTGDVPMDDADDYTDNDFGFDEATASPQSNQFSFSLSDRRMSEDVFHRESSDSYWSGEQNPAQVPVNCSSSNARAGGGGPRRSSAARMRSHTMSSLSSIESLNAQAMDVSPPESSNEYLAHSVALATKAGADVGGVSEEASQRSSAYSNWVSNQAIIGDQSLLSQLAHQELKRSSAASALNQGEKRQQKTGGESPMVLPKTAGIYSPVLMMSDDDAQLSPPPPLDVLNGEGGIGSVGERSSGILEFVNSSVSQARIVPRLVKINQPPPPSARPPVPQRTVSTLPVPLPPAVVAASLPTQPTDPSQGSSSPMADPAMSPNGNLESSKSSSGSKFKMSIPSPRKLKLRGSKTEAARQHEEGEPLPLATRSGQEIQEQRPTPPPVPPKESFMQGLRRKGSMGSPLIKRALSLKKRSNRDLANENNSDNDGDEHQSRRRGKAKSKSKRSSVPQSQLPPVSVTPPRLEDVSRSPSVPPMSLSNGLSIDFGLDINLDTTVSDSDSAGAAATAAAA</sequence>
<dbReference type="EMBL" id="JANBPW010002016">
    <property type="protein sequence ID" value="KAJ1942261.1"/>
    <property type="molecule type" value="Genomic_DNA"/>
</dbReference>
<evidence type="ECO:0000313" key="2">
    <source>
        <dbReference type="Proteomes" id="UP001150603"/>
    </source>
</evidence>
<keyword evidence="2" id="KW-1185">Reference proteome</keyword>
<gene>
    <name evidence="1" type="ORF">FBU59_003250</name>
</gene>
<evidence type="ECO:0000313" key="1">
    <source>
        <dbReference type="EMBL" id="KAJ1942261.1"/>
    </source>
</evidence>
<protein>
    <submittedName>
        <fullName evidence="1">Uncharacterized protein</fullName>
    </submittedName>
</protein>
<comment type="caution">
    <text evidence="1">The sequence shown here is derived from an EMBL/GenBank/DDBJ whole genome shotgun (WGS) entry which is preliminary data.</text>
</comment>
<accession>A0ACC1J913</accession>
<organism evidence="1 2">
    <name type="scientific">Linderina macrospora</name>
    <dbReference type="NCBI Taxonomy" id="4868"/>
    <lineage>
        <taxon>Eukaryota</taxon>
        <taxon>Fungi</taxon>
        <taxon>Fungi incertae sedis</taxon>
        <taxon>Zoopagomycota</taxon>
        <taxon>Kickxellomycotina</taxon>
        <taxon>Kickxellomycetes</taxon>
        <taxon>Kickxellales</taxon>
        <taxon>Kickxellaceae</taxon>
        <taxon>Linderina</taxon>
    </lineage>
</organism>
<proteinExistence type="predicted"/>
<reference evidence="1" key="1">
    <citation type="submission" date="2022-07" db="EMBL/GenBank/DDBJ databases">
        <title>Phylogenomic reconstructions and comparative analyses of Kickxellomycotina fungi.</title>
        <authorList>
            <person name="Reynolds N.K."/>
            <person name="Stajich J.E."/>
            <person name="Barry K."/>
            <person name="Grigoriev I.V."/>
            <person name="Crous P."/>
            <person name="Smith M.E."/>
        </authorList>
    </citation>
    <scope>NUCLEOTIDE SEQUENCE</scope>
    <source>
        <strain evidence="1">NRRL 5244</strain>
    </source>
</reference>
<feature type="non-terminal residue" evidence="1">
    <location>
        <position position="748"/>
    </location>
</feature>
<dbReference type="Proteomes" id="UP001150603">
    <property type="component" value="Unassembled WGS sequence"/>
</dbReference>